<dbReference type="EMBL" id="RXZH01000007">
    <property type="protein sequence ID" value="RTZ14616.1"/>
    <property type="molecule type" value="Genomic_DNA"/>
</dbReference>
<evidence type="ECO:0000256" key="12">
    <source>
        <dbReference type="RuleBase" id="RU003357"/>
    </source>
</evidence>
<dbReference type="AlphaFoldDB" id="A0A432CUT0"/>
<comment type="subcellular location">
    <subcellularLocation>
        <location evidence="1 11">Cell outer membrane</location>
        <topology evidence="1 11">Multi-pass membrane protein</topology>
    </subcellularLocation>
</comment>
<dbReference type="Pfam" id="PF07715">
    <property type="entry name" value="Plug"/>
    <property type="match status" value="1"/>
</dbReference>
<keyword evidence="4 11" id="KW-1134">Transmembrane beta strand</keyword>
<keyword evidence="8 12" id="KW-0798">TonB box</keyword>
<dbReference type="InterPro" id="IPR036942">
    <property type="entry name" value="Beta-barrel_TonB_sf"/>
</dbReference>
<keyword evidence="5" id="KW-0410">Iron transport</keyword>
<dbReference type="Gene3D" id="2.40.170.20">
    <property type="entry name" value="TonB-dependent receptor, beta-barrel domain"/>
    <property type="match status" value="2"/>
</dbReference>
<protein>
    <submittedName>
        <fullName evidence="14">TonB-dependent receptor</fullName>
    </submittedName>
</protein>
<keyword evidence="5" id="KW-0406">Ion transport</keyword>
<dbReference type="GO" id="GO:0015344">
    <property type="term" value="F:siderophore uptake transmembrane transporter activity"/>
    <property type="evidence" value="ECO:0007669"/>
    <property type="project" value="TreeGrafter"/>
</dbReference>
<name>A0A432CUT0_9VIBR</name>
<evidence type="ECO:0000256" key="8">
    <source>
        <dbReference type="ARBA" id="ARBA00023077"/>
    </source>
</evidence>
<dbReference type="GO" id="GO:0009279">
    <property type="term" value="C:cell outer membrane"/>
    <property type="evidence" value="ECO:0007669"/>
    <property type="project" value="UniProtKB-SubCell"/>
</dbReference>
<evidence type="ECO:0000256" key="1">
    <source>
        <dbReference type="ARBA" id="ARBA00004571"/>
    </source>
</evidence>
<evidence type="ECO:0000313" key="15">
    <source>
        <dbReference type="Proteomes" id="UP000268973"/>
    </source>
</evidence>
<evidence type="ECO:0000256" key="10">
    <source>
        <dbReference type="ARBA" id="ARBA00023237"/>
    </source>
</evidence>
<proteinExistence type="inferred from homology"/>
<accession>A0A432CUT0</accession>
<dbReference type="PANTHER" id="PTHR30069">
    <property type="entry name" value="TONB-DEPENDENT OUTER MEMBRANE RECEPTOR"/>
    <property type="match status" value="1"/>
</dbReference>
<dbReference type="InterPro" id="IPR012910">
    <property type="entry name" value="Plug_dom"/>
</dbReference>
<evidence type="ECO:0000256" key="3">
    <source>
        <dbReference type="ARBA" id="ARBA00022448"/>
    </source>
</evidence>
<sequence length="1034" mass="113858">MKSPFPSNRLSMTMRTQLRCTGLVLPWVAFSVQAQVFNIPAGNLDTVLNQFALQAGIEYSLDASLTQGQYSQGLQGDYQPEDAFSVLLADAGLSAQKQRDGSYLVDIGDQWALDAVQVGTRLDGGANRDEVGEANVYDKDSATEYRGKEELERFRGADAADIFKGMANVSSGDARNGGGIDPNIRGVQGPGRVPVIIDGTEQEITMDNGYRAASNRSFLDPNLIGGMTVHKGAQINPDVNTSVGGAVEITTLSASDIVLPGETFGMEFIAESSSNSIAPREPRLYTGQDISSIPEYADLANPAIDLLYTDPALVIDPRERQDDNPFNGEDVAYRLAIGGVGPKVDWLAAYAYRNRGNYFSGTKEASFYQQPFNGDESQGVENRRLFIQPEHLALVYHPGEEVPNTSSEMESFLGKFAFNINPATKVEFGARYTKSVHGEILADRAETRYMSGLAQWPLNHTELQAYNLRVRSNPANPYIDFKSNLWVTLSDIRSNTGPGSPNALTNGNTIIKNTSLMNSEEDRYGYSFSNKMLFGSDVDVTLSGNYQYHQLAPKGDLDSVIAKFDKGQVRAGERTEYNGSANVEWRASDSIIFNAGVRYGYYKSIDNYVKNRLAAGDRSSLSQYGVEGYRLSYQMNVPITDANRATYLAGVESRVRNADTSLNQEIADLRDGIPNLPPFLVPGFQAQLDAKVAQQDALVAQEIAAASGHTSYVEDIESEWHHNGEHNYSAADNGCIAAVNSPNYVEGSCKAEKLSSSSTSTYTNYESSDSGWMPSASITWLMTEDSRSYIRYAESLRFPSMFESTVGFSAVPATSSPLAPERSKLWELGYVYYFDHANVKLTYFDQVIEDVMDRNTSVTTTSFTNLDKMKTSGIELQLDYDDGDYFGDLSFAYNLENEVCDENAATQRFMADLKTDDTPNYQECRRGGFSTTSYLANKVPPEMSGSLHLGARFFNKKLIAGARTYYADGSHSEDYVKRDDVTTLDAYIGYAYNKHIQFELRGSNLTDIYYLEPGAVAGIPAPGRTISVKLTSRF</sequence>
<dbReference type="Pfam" id="PF00593">
    <property type="entry name" value="TonB_dep_Rec_b-barrel"/>
    <property type="match status" value="1"/>
</dbReference>
<comment type="caution">
    <text evidence="14">The sequence shown here is derived from an EMBL/GenBank/DDBJ whole genome shotgun (WGS) entry which is preliminary data.</text>
</comment>
<keyword evidence="3 11" id="KW-0813">Transport</keyword>
<dbReference type="SUPFAM" id="SSF56935">
    <property type="entry name" value="Porins"/>
    <property type="match status" value="1"/>
</dbReference>
<reference evidence="14 15" key="1">
    <citation type="submission" date="2018-12" db="EMBL/GenBank/DDBJ databases">
        <title>Vibrio sp. isolated from China Sea.</title>
        <authorList>
            <person name="Li Y."/>
        </authorList>
    </citation>
    <scope>NUCLEOTIDE SEQUENCE [LARGE SCALE GENOMIC DNA]</scope>
    <source>
        <strain evidence="14 15">BEI207</strain>
    </source>
</reference>
<dbReference type="InterPro" id="IPR039426">
    <property type="entry name" value="TonB-dep_rcpt-like"/>
</dbReference>
<evidence type="ECO:0000256" key="11">
    <source>
        <dbReference type="PROSITE-ProRule" id="PRU01360"/>
    </source>
</evidence>
<feature type="domain" description="Secretin/TonB short N-terminal" evidence="13">
    <location>
        <begin position="57"/>
        <end position="107"/>
    </location>
</feature>
<dbReference type="InterPro" id="IPR037066">
    <property type="entry name" value="Plug_dom_sf"/>
</dbReference>
<evidence type="ECO:0000256" key="2">
    <source>
        <dbReference type="ARBA" id="ARBA00009810"/>
    </source>
</evidence>
<dbReference type="SMART" id="SM00965">
    <property type="entry name" value="STN"/>
    <property type="match status" value="1"/>
</dbReference>
<dbReference type="GO" id="GO:0044718">
    <property type="term" value="P:siderophore transmembrane transport"/>
    <property type="evidence" value="ECO:0007669"/>
    <property type="project" value="TreeGrafter"/>
</dbReference>
<evidence type="ECO:0000256" key="5">
    <source>
        <dbReference type="ARBA" id="ARBA00022496"/>
    </source>
</evidence>
<dbReference type="PROSITE" id="PS52016">
    <property type="entry name" value="TONB_DEPENDENT_REC_3"/>
    <property type="match status" value="1"/>
</dbReference>
<keyword evidence="15" id="KW-1185">Reference proteome</keyword>
<dbReference type="InterPro" id="IPR011662">
    <property type="entry name" value="Secretin/TonB_short_N"/>
</dbReference>
<comment type="similarity">
    <text evidence="2 11 12">Belongs to the TonB-dependent receptor family.</text>
</comment>
<evidence type="ECO:0000256" key="9">
    <source>
        <dbReference type="ARBA" id="ARBA00023136"/>
    </source>
</evidence>
<keyword evidence="7" id="KW-0408">Iron</keyword>
<dbReference type="OrthoDB" id="6046653at2"/>
<keyword evidence="6 11" id="KW-0812">Transmembrane</keyword>
<dbReference type="InterPro" id="IPR000531">
    <property type="entry name" value="Beta-barrel_TonB"/>
</dbReference>
<evidence type="ECO:0000256" key="4">
    <source>
        <dbReference type="ARBA" id="ARBA00022452"/>
    </source>
</evidence>
<evidence type="ECO:0000256" key="6">
    <source>
        <dbReference type="ARBA" id="ARBA00022692"/>
    </source>
</evidence>
<keyword evidence="14" id="KW-0675">Receptor</keyword>
<keyword evidence="10 11" id="KW-0998">Cell outer membrane</keyword>
<keyword evidence="9 11" id="KW-0472">Membrane</keyword>
<dbReference type="Gene3D" id="2.170.130.10">
    <property type="entry name" value="TonB-dependent receptor, plug domain"/>
    <property type="match status" value="1"/>
</dbReference>
<evidence type="ECO:0000256" key="7">
    <source>
        <dbReference type="ARBA" id="ARBA00023004"/>
    </source>
</evidence>
<organism evidence="14 15">
    <name type="scientific">Vibrio aquaticus</name>
    <dbReference type="NCBI Taxonomy" id="2496559"/>
    <lineage>
        <taxon>Bacteria</taxon>
        <taxon>Pseudomonadati</taxon>
        <taxon>Pseudomonadota</taxon>
        <taxon>Gammaproteobacteria</taxon>
        <taxon>Vibrionales</taxon>
        <taxon>Vibrionaceae</taxon>
        <taxon>Vibrio</taxon>
    </lineage>
</organism>
<dbReference type="Gene3D" id="3.55.50.30">
    <property type="match status" value="1"/>
</dbReference>
<evidence type="ECO:0000313" key="14">
    <source>
        <dbReference type="EMBL" id="RTZ14616.1"/>
    </source>
</evidence>
<evidence type="ECO:0000259" key="13">
    <source>
        <dbReference type="SMART" id="SM00965"/>
    </source>
</evidence>
<gene>
    <name evidence="14" type="ORF">EJ063_14965</name>
</gene>
<dbReference type="Proteomes" id="UP000268973">
    <property type="component" value="Unassembled WGS sequence"/>
</dbReference>
<dbReference type="PANTHER" id="PTHR30069:SF41">
    <property type="entry name" value="HEME_HEMOPEXIN UTILIZATION PROTEIN C"/>
    <property type="match status" value="1"/>
</dbReference>